<reference evidence="1 2" key="1">
    <citation type="submission" date="2020-08" db="EMBL/GenBank/DDBJ databases">
        <title>Whole-Genome Sequence of French Clinical Streptomyces mexicanus Strain Q0842.</title>
        <authorList>
            <person name="Boxberger M."/>
            <person name="La Scola B."/>
        </authorList>
    </citation>
    <scope>NUCLEOTIDE SEQUENCE [LARGE SCALE GENOMIC DNA]</scope>
    <source>
        <strain evidence="1 2">Marseille-Q0842</strain>
    </source>
</reference>
<name>A0A7X1HYR8_9ACTN</name>
<dbReference type="AlphaFoldDB" id="A0A7X1HYR8"/>
<dbReference type="InterPro" id="IPR025335">
    <property type="entry name" value="DUF4241"/>
</dbReference>
<dbReference type="EMBL" id="JACMHY010000004">
    <property type="protein sequence ID" value="MBC2865669.1"/>
    <property type="molecule type" value="Genomic_DNA"/>
</dbReference>
<comment type="caution">
    <text evidence="1">The sequence shown here is derived from an EMBL/GenBank/DDBJ whole genome shotgun (WGS) entry which is preliminary data.</text>
</comment>
<dbReference type="RefSeq" id="WP_185947295.1">
    <property type="nucleotide sequence ID" value="NZ_JACMHY010000004.1"/>
</dbReference>
<evidence type="ECO:0000313" key="2">
    <source>
        <dbReference type="Proteomes" id="UP000517694"/>
    </source>
</evidence>
<protein>
    <submittedName>
        <fullName evidence="1">DUF4241 domain-containing protein</fullName>
    </submittedName>
</protein>
<organism evidence="1 2">
    <name type="scientific">Streptomyces mexicanus</name>
    <dbReference type="NCBI Taxonomy" id="178566"/>
    <lineage>
        <taxon>Bacteria</taxon>
        <taxon>Bacillati</taxon>
        <taxon>Actinomycetota</taxon>
        <taxon>Actinomycetes</taxon>
        <taxon>Kitasatosporales</taxon>
        <taxon>Streptomycetaceae</taxon>
        <taxon>Streptomyces</taxon>
    </lineage>
</organism>
<dbReference type="Pfam" id="PF14025">
    <property type="entry name" value="DUF4241"/>
    <property type="match status" value="2"/>
</dbReference>
<sequence length="471" mass="51353">MRTRDTGETGDTVEVLYCAGWDPRTRSPVGPMSEDRAREHDATGEPYAVLLGAGGRQRALLHVSWTDHHLGMFLFDEEQRRVRRYDYRELTAGLLHLRCYEEWRHASVDKPEFPERGWHFTLTARPDSEHARVELDHGGSLHTVRDLPARHRTLRRAEFGDWTAYADASMLGLTADGAPDLVPAPHPTSLPVAEQLPTPPHGALRPPVRRAIHPMDRPAGAAPRHLEALFTPGSRFAHPHFGTAVVTAPEPAGVLRLPTGSVVAADPGTLGEDDEPFTVRVPPGEYPVVIATMEWEGKGWGDNTAALLRITDEPTVSWELAVRPGQDPRLLGEGEFYGFGVDTGMGAFLDAAGREGLAEAFEDRLEPGEATDPRTGTNLIAYHSGMGDGSYPVWIGRSAAGEVTCLVADMLILHHARPLPPTAPDTTTFRFPATVQDTPGPHEPGTAGEAAAYIAALITEVADFNESLRHR</sequence>
<proteinExistence type="predicted"/>
<dbReference type="Proteomes" id="UP000517694">
    <property type="component" value="Unassembled WGS sequence"/>
</dbReference>
<accession>A0A7X1HYR8</accession>
<evidence type="ECO:0000313" key="1">
    <source>
        <dbReference type="EMBL" id="MBC2865669.1"/>
    </source>
</evidence>
<gene>
    <name evidence="1" type="ORF">H1R13_11840</name>
</gene>
<keyword evidence="2" id="KW-1185">Reference proteome</keyword>